<evidence type="ECO:0000256" key="3">
    <source>
        <dbReference type="ARBA" id="ARBA00022839"/>
    </source>
</evidence>
<keyword evidence="3 6" id="KW-0269">Exonuclease</keyword>
<feature type="domain" description="Xrn1 helical" evidence="5">
    <location>
        <begin position="274"/>
        <end position="367"/>
    </location>
</feature>
<evidence type="ECO:0000259" key="5">
    <source>
        <dbReference type="Pfam" id="PF17846"/>
    </source>
</evidence>
<dbReference type="InterPro" id="IPR027073">
    <property type="entry name" value="5_3_exoribonuclease"/>
</dbReference>
<dbReference type="PANTHER" id="PTHR12341:SF41">
    <property type="entry name" value="5'-3' EXORIBONUCLEASE 2"/>
    <property type="match status" value="1"/>
</dbReference>
<keyword evidence="1" id="KW-0540">Nuclease</keyword>
<dbReference type="GO" id="GO:0004534">
    <property type="term" value="F:5'-3' RNA exonuclease activity"/>
    <property type="evidence" value="ECO:0007669"/>
    <property type="project" value="TreeGrafter"/>
</dbReference>
<dbReference type="PANTHER" id="PTHR12341">
    <property type="entry name" value="5'-&gt;3' EXORIBONUCLEASE"/>
    <property type="match status" value="1"/>
</dbReference>
<proteinExistence type="predicted"/>
<dbReference type="Pfam" id="PF03159">
    <property type="entry name" value="XRN_N"/>
    <property type="match status" value="1"/>
</dbReference>
<feature type="domain" description="Xrn1 N-terminal" evidence="4">
    <location>
        <begin position="1"/>
        <end position="233"/>
    </location>
</feature>
<feature type="domain" description="Xrn1 helical" evidence="5">
    <location>
        <begin position="388"/>
        <end position="563"/>
    </location>
</feature>
<evidence type="ECO:0000259" key="4">
    <source>
        <dbReference type="Pfam" id="PF03159"/>
    </source>
</evidence>
<reference evidence="6" key="1">
    <citation type="journal article" date="2019" name="Philos. Trans. R. Soc. Lond., B, Biol. Sci.">
        <title>Targeted metagenomic recovery of four divergent viruses reveals shared and distinctive characteristics of giant viruses of marine eukaryotes.</title>
        <authorList>
            <person name="Needham D.M."/>
            <person name="Poirier C."/>
            <person name="Hehenberger E."/>
            <person name="Jimenez V."/>
            <person name="Swalwell J.E."/>
            <person name="Santoro A.E."/>
            <person name="Worden A.Z."/>
        </authorList>
    </citation>
    <scope>NUCLEOTIDE SEQUENCE</scope>
    <source>
        <strain evidence="6">MPacV-611</strain>
    </source>
</reference>
<evidence type="ECO:0000313" key="6">
    <source>
        <dbReference type="EMBL" id="QFG74708.1"/>
    </source>
</evidence>
<dbReference type="GO" id="GO:0003723">
    <property type="term" value="F:RNA binding"/>
    <property type="evidence" value="ECO:0007669"/>
    <property type="project" value="TreeGrafter"/>
</dbReference>
<keyword evidence="2" id="KW-0378">Hydrolase</keyword>
<dbReference type="Gene3D" id="3.40.50.12390">
    <property type="match status" value="1"/>
</dbReference>
<dbReference type="InterPro" id="IPR004859">
    <property type="entry name" value="Xrn1_N"/>
</dbReference>
<protein>
    <submittedName>
        <fullName evidence="6">XRN 5'-3' exonuclease-like protein</fullName>
    </submittedName>
</protein>
<name>A0A5J6VLA6_9VIRU</name>
<sequence>MGVPGFFLWLLRRYKKTNFIFDKSKLDSNIHNTLFNQVNNLDYILIDANCLIHPVCFQVLKDYPDIKNTGRLQKKMYNEVILYIEKIINFVKPKKGVYLAIDGVAPIAKMKQQRTRRYKSVHDNNLWNNIRRKHGKEIPFFWNNSAISPGTVFMSELDDKIQQWAKKFSNDNTMEIIYSSCNTPSEGEHKLLQFIRNNHNHNKNFSYITYGLDADLIFLMLATGIKDTFLLREAYNLDKNSNSDELRFVSMNIMREAIIKNIYNLLNLDQEIKLDEERLINDFIFICYLLGNDFLPHLPSLDIYNNGIDYLLKIYVDILENNNYNYLINKSSNNKINQEFFNKFIYTISLDEESILKKKYNQKKRFYKCDSDDPYDIEIHRIENLQFKIKDPIKLGSDSLSESRIRYYQHYYNLETLDIDEHVKNMASNYIIGLKWVTEYYFDKCPAWKWYYPYDIPPFITDINKFKINFDNIHFNLQEPLSQLEQLLCILPPQSNYLLPKCLKVITNDTSLYPTKFELDYLYKKKYWMTTPVLPELNVLKVKKKLKKYKKNLSSFDKTLNRDIPIYIYKNNNL</sequence>
<dbReference type="Pfam" id="PF17846">
    <property type="entry name" value="XRN_M"/>
    <property type="match status" value="2"/>
</dbReference>
<dbReference type="InterPro" id="IPR041412">
    <property type="entry name" value="Xrn1_helical"/>
</dbReference>
<evidence type="ECO:0000256" key="1">
    <source>
        <dbReference type="ARBA" id="ARBA00022722"/>
    </source>
</evidence>
<dbReference type="Gene3D" id="1.25.40.1050">
    <property type="match status" value="1"/>
</dbReference>
<dbReference type="GO" id="GO:0000956">
    <property type="term" value="P:nuclear-transcribed mRNA catabolic process"/>
    <property type="evidence" value="ECO:0007669"/>
    <property type="project" value="TreeGrafter"/>
</dbReference>
<evidence type="ECO:0000256" key="2">
    <source>
        <dbReference type="ARBA" id="ARBA00022801"/>
    </source>
</evidence>
<accession>A0A5J6VLA6</accession>
<organism evidence="6">
    <name type="scientific">Megaviridae environmental sample</name>
    <dbReference type="NCBI Taxonomy" id="1737588"/>
    <lineage>
        <taxon>Viruses</taxon>
        <taxon>Varidnaviria</taxon>
        <taxon>Bamfordvirae</taxon>
        <taxon>Nucleocytoviricota</taxon>
        <taxon>Megaviricetes</taxon>
        <taxon>Imitervirales</taxon>
        <taxon>Mimiviridae</taxon>
        <taxon>environmental samples</taxon>
    </lineage>
</organism>
<dbReference type="EMBL" id="MN448290">
    <property type="protein sequence ID" value="QFG74708.1"/>
    <property type="molecule type" value="Genomic_DNA"/>
</dbReference>